<evidence type="ECO:0000313" key="2">
    <source>
        <dbReference type="Proteomes" id="UP001633002"/>
    </source>
</evidence>
<comment type="caution">
    <text evidence="1">The sequence shown here is derived from an EMBL/GenBank/DDBJ whole genome shotgun (WGS) entry which is preliminary data.</text>
</comment>
<keyword evidence="2" id="KW-1185">Reference proteome</keyword>
<proteinExistence type="predicted"/>
<dbReference type="Proteomes" id="UP001633002">
    <property type="component" value="Unassembled WGS sequence"/>
</dbReference>
<dbReference type="EMBL" id="JBJQOH010000006">
    <property type="protein sequence ID" value="KAL3685849.1"/>
    <property type="molecule type" value="Genomic_DNA"/>
</dbReference>
<dbReference type="PANTHER" id="PTHR31479">
    <property type="entry name" value="ALPHA/BETA-HYDROLASES SUPERFAMILY PROTEIN"/>
    <property type="match status" value="1"/>
</dbReference>
<accession>A0ABD3H914</accession>
<organism evidence="1 2">
    <name type="scientific">Riccia sorocarpa</name>
    <dbReference type="NCBI Taxonomy" id="122646"/>
    <lineage>
        <taxon>Eukaryota</taxon>
        <taxon>Viridiplantae</taxon>
        <taxon>Streptophyta</taxon>
        <taxon>Embryophyta</taxon>
        <taxon>Marchantiophyta</taxon>
        <taxon>Marchantiopsida</taxon>
        <taxon>Marchantiidae</taxon>
        <taxon>Marchantiales</taxon>
        <taxon>Ricciaceae</taxon>
        <taxon>Riccia</taxon>
    </lineage>
</organism>
<name>A0ABD3H914_9MARC</name>
<dbReference type="PANTHER" id="PTHR31479:SF2">
    <property type="entry name" value="ALPHA_BETA-HYDROLASES SUPERFAMILY PROTEIN"/>
    <property type="match status" value="1"/>
</dbReference>
<gene>
    <name evidence="1" type="ORF">R1sor_003871</name>
</gene>
<reference evidence="1 2" key="1">
    <citation type="submission" date="2024-09" db="EMBL/GenBank/DDBJ databases">
        <title>Chromosome-scale assembly of Riccia sorocarpa.</title>
        <authorList>
            <person name="Paukszto L."/>
        </authorList>
    </citation>
    <scope>NUCLEOTIDE SEQUENCE [LARGE SCALE GENOMIC DNA]</scope>
    <source>
        <strain evidence="1">LP-2024</strain>
        <tissue evidence="1">Aerial parts of the thallus</tissue>
    </source>
</reference>
<dbReference type="AlphaFoldDB" id="A0ABD3H914"/>
<evidence type="ECO:0008006" key="3">
    <source>
        <dbReference type="Google" id="ProtNLM"/>
    </source>
</evidence>
<dbReference type="InterPro" id="IPR029058">
    <property type="entry name" value="AB_hydrolase_fold"/>
</dbReference>
<evidence type="ECO:0000313" key="1">
    <source>
        <dbReference type="EMBL" id="KAL3685849.1"/>
    </source>
</evidence>
<dbReference type="Gene3D" id="3.40.50.1820">
    <property type="entry name" value="alpha/beta hydrolase"/>
    <property type="match status" value="1"/>
</dbReference>
<sequence>MKMYRSWHSAALSEGPRRVWKRDDTMVKNAQRREVATLQYVHEIMARLVDGVYARDRGVPNHERYWLDIDYTEMDINECEFGDADAREKISDREIPLRLMVFKRRGSGGGEYLQKEDDIKDPVKVQAPKYVVAIRGTLINWSGTLIDRKGWSDLKADLHILFQTICIINGLNEPVKNIIQGLYRKCNGDGEVWVTGHSLGAMLGEGATRLLADKEDIVLQAHLFNLPNVSLRTLFKEFTLRSARGFDNFVSRFGFVGELAGGLAVGSGRVLTSVGDGAMTAMSKLLFPSAWTRAVESNDRLMKRHFCPHIYVNPKDVICNDYIRQFNMKSENRPAISNTTGVLQYLLGEEACGCYRIHRAHLHINNWAEGEIEAHKLHQWYLYAPVEFRSKLI</sequence>
<dbReference type="SUPFAM" id="SSF53474">
    <property type="entry name" value="alpha/beta-Hydrolases"/>
    <property type="match status" value="1"/>
</dbReference>
<protein>
    <recommendedName>
        <fullName evidence="3">Fungal lipase-like domain-containing protein</fullName>
    </recommendedName>
</protein>